<gene>
    <name evidence="1" type="ORF">AK812_SmicGene22738</name>
</gene>
<keyword evidence="2" id="KW-1185">Reference proteome</keyword>
<protein>
    <submittedName>
        <fullName evidence="1">Uncharacterized protein</fullName>
    </submittedName>
</protein>
<dbReference type="Proteomes" id="UP000186817">
    <property type="component" value="Unassembled WGS sequence"/>
</dbReference>
<comment type="caution">
    <text evidence="1">The sequence shown here is derived from an EMBL/GenBank/DDBJ whole genome shotgun (WGS) entry which is preliminary data.</text>
</comment>
<dbReference type="EMBL" id="LSRX01000514">
    <property type="protein sequence ID" value="OLP95161.1"/>
    <property type="molecule type" value="Genomic_DNA"/>
</dbReference>
<sequence length="220" mass="24699">MKQITTYCLKFPRTLTRPWKYNASVVEYFVELESTSKIKRSEIDKLHEETHEENAASSHLAIDVKSKAAFKDEGDEVPTENAESAKVKEEVKYYADALQGKISSITKMTTQLGAPYNPKPDEATAELAKELDEIHSKLNAAYGTLAGILTKLEMDRMDSAGLKSLKLDFCKLRESVAEPMLMKNVNQLRKSLKADPNVDENEEPEDSLEAALYALQKKPI</sequence>
<organism evidence="1 2">
    <name type="scientific">Symbiodinium microadriaticum</name>
    <name type="common">Dinoflagellate</name>
    <name type="synonym">Zooxanthella microadriatica</name>
    <dbReference type="NCBI Taxonomy" id="2951"/>
    <lineage>
        <taxon>Eukaryota</taxon>
        <taxon>Sar</taxon>
        <taxon>Alveolata</taxon>
        <taxon>Dinophyceae</taxon>
        <taxon>Suessiales</taxon>
        <taxon>Symbiodiniaceae</taxon>
        <taxon>Symbiodinium</taxon>
    </lineage>
</organism>
<dbReference type="OrthoDB" id="418754at2759"/>
<proteinExistence type="predicted"/>
<reference evidence="1 2" key="1">
    <citation type="submission" date="2016-02" db="EMBL/GenBank/DDBJ databases">
        <title>Genome analysis of coral dinoflagellate symbionts highlights evolutionary adaptations to a symbiotic lifestyle.</title>
        <authorList>
            <person name="Aranda M."/>
            <person name="Li Y."/>
            <person name="Liew Y.J."/>
            <person name="Baumgarten S."/>
            <person name="Simakov O."/>
            <person name="Wilson M."/>
            <person name="Piel J."/>
            <person name="Ashoor H."/>
            <person name="Bougouffa S."/>
            <person name="Bajic V.B."/>
            <person name="Ryu T."/>
            <person name="Ravasi T."/>
            <person name="Bayer T."/>
            <person name="Micklem G."/>
            <person name="Kim H."/>
            <person name="Bhak J."/>
            <person name="Lajeunesse T.C."/>
            <person name="Voolstra C.R."/>
        </authorList>
    </citation>
    <scope>NUCLEOTIDE SEQUENCE [LARGE SCALE GENOMIC DNA]</scope>
    <source>
        <strain evidence="1 2">CCMP2467</strain>
    </source>
</reference>
<dbReference type="AlphaFoldDB" id="A0A1Q9DIZ4"/>
<evidence type="ECO:0000313" key="2">
    <source>
        <dbReference type="Proteomes" id="UP000186817"/>
    </source>
</evidence>
<name>A0A1Q9DIZ4_SYMMI</name>
<accession>A0A1Q9DIZ4</accession>
<evidence type="ECO:0000313" key="1">
    <source>
        <dbReference type="EMBL" id="OLP95161.1"/>
    </source>
</evidence>